<dbReference type="InterPro" id="IPR005119">
    <property type="entry name" value="LysR_subst-bd"/>
</dbReference>
<organism evidence="7 8">
    <name type="scientific">Aeromonas schubertii</name>
    <dbReference type="NCBI Taxonomy" id="652"/>
    <lineage>
        <taxon>Bacteria</taxon>
        <taxon>Pseudomonadati</taxon>
        <taxon>Pseudomonadota</taxon>
        <taxon>Gammaproteobacteria</taxon>
        <taxon>Aeromonadales</taxon>
        <taxon>Aeromonadaceae</taxon>
        <taxon>Aeromonas</taxon>
    </lineage>
</organism>
<dbReference type="CDD" id="cd05466">
    <property type="entry name" value="PBP2_LTTR_substrate"/>
    <property type="match status" value="1"/>
</dbReference>
<dbReference type="PROSITE" id="PS50931">
    <property type="entry name" value="HTH_LYSR"/>
    <property type="match status" value="1"/>
</dbReference>
<dbReference type="PANTHER" id="PTHR30419">
    <property type="entry name" value="HTH-TYPE TRANSCRIPTIONAL REGULATOR YBHD"/>
    <property type="match status" value="1"/>
</dbReference>
<dbReference type="Gene3D" id="1.10.10.10">
    <property type="entry name" value="Winged helix-like DNA-binding domain superfamily/Winged helix DNA-binding domain"/>
    <property type="match status" value="1"/>
</dbReference>
<keyword evidence="5" id="KW-0175">Coiled coil</keyword>
<dbReference type="EMBL" id="CP013067">
    <property type="protein sequence ID" value="ALP42980.1"/>
    <property type="molecule type" value="Genomic_DNA"/>
</dbReference>
<dbReference type="Pfam" id="PF03466">
    <property type="entry name" value="LysR_substrate"/>
    <property type="match status" value="1"/>
</dbReference>
<dbReference type="InterPro" id="IPR050950">
    <property type="entry name" value="HTH-type_LysR_regulators"/>
</dbReference>
<dbReference type="AlphaFoldDB" id="A0A0S2SMT6"/>
<dbReference type="PRINTS" id="PR00039">
    <property type="entry name" value="HTHLYSR"/>
</dbReference>
<sequence length="292" mass="33223">MDLKQLTYLVAVADSGSFTAAARRHHVAQSAISMAIARLEQRLELKLFERQERRIRITPEGEVLLAHARRLLQQAERAEREMEELKSLVRGEVRIGIPFMMGSYFFPPILMAFKHRYPGLRIEVDEAGTRELLSRMATGELDLAILIASDLPGELMGARLVREEMVAVVGEEHPWRGKSGITLGTFFEEELALFRQGFYHREHMESLATEAGVTPRIAFESNLIPLHKAVVRQGFAVSTLLRMAIEEDDDLFAVPFIPPIYLDLCVAWHRDETLSRANRALRDFLLEQCELA</sequence>
<proteinExistence type="inferred from homology"/>
<dbReference type="InterPro" id="IPR036388">
    <property type="entry name" value="WH-like_DNA-bd_sf"/>
</dbReference>
<dbReference type="Pfam" id="PF00126">
    <property type="entry name" value="HTH_1"/>
    <property type="match status" value="1"/>
</dbReference>
<evidence type="ECO:0000256" key="2">
    <source>
        <dbReference type="ARBA" id="ARBA00023015"/>
    </source>
</evidence>
<dbReference type="RefSeq" id="WP_060585552.1">
    <property type="nucleotide sequence ID" value="NZ_CP013067.1"/>
</dbReference>
<dbReference type="GO" id="GO:0003700">
    <property type="term" value="F:DNA-binding transcription factor activity"/>
    <property type="evidence" value="ECO:0007669"/>
    <property type="project" value="InterPro"/>
</dbReference>
<dbReference type="Proteomes" id="UP000058114">
    <property type="component" value="Chromosome"/>
</dbReference>
<reference evidence="7 8" key="2">
    <citation type="journal article" date="2016" name="Genome Announc.">
        <title>Complete Genome Sequence of the Highly Virulent Aeromonas schubertii Strain WL1483, Isolated from Diseased Snakehead Fish (Channa argus) in China.</title>
        <authorList>
            <person name="Liu L."/>
            <person name="Li N."/>
            <person name="Zhang D."/>
            <person name="Fu X."/>
            <person name="Shi C."/>
            <person name="Lin Q."/>
            <person name="Hao G."/>
        </authorList>
    </citation>
    <scope>NUCLEOTIDE SEQUENCE [LARGE SCALE GENOMIC DNA]</scope>
    <source>
        <strain evidence="7 8">WL1483</strain>
    </source>
</reference>
<dbReference type="KEGG" id="asr:WL1483_3561"/>
<keyword evidence="3" id="KW-0238">DNA-binding</keyword>
<dbReference type="GO" id="GO:0003677">
    <property type="term" value="F:DNA binding"/>
    <property type="evidence" value="ECO:0007669"/>
    <property type="project" value="UniProtKB-KW"/>
</dbReference>
<reference evidence="8" key="1">
    <citation type="submission" date="2015-10" db="EMBL/GenBank/DDBJ databases">
        <title>Complete Genome Sequence of Aeromonas schubertii strain WL1483.</title>
        <authorList>
            <person name="Liu L."/>
        </authorList>
    </citation>
    <scope>NUCLEOTIDE SEQUENCE [LARGE SCALE GENOMIC DNA]</scope>
    <source>
        <strain evidence="8">WL1483</strain>
    </source>
</reference>
<feature type="coiled-coil region" evidence="5">
    <location>
        <begin position="65"/>
        <end position="95"/>
    </location>
</feature>
<dbReference type="InterPro" id="IPR036390">
    <property type="entry name" value="WH_DNA-bd_sf"/>
</dbReference>
<dbReference type="PANTHER" id="PTHR30419:SF8">
    <property type="entry name" value="NITROGEN ASSIMILATION TRANSCRIPTIONAL ACTIVATOR-RELATED"/>
    <property type="match status" value="1"/>
</dbReference>
<evidence type="ECO:0000256" key="1">
    <source>
        <dbReference type="ARBA" id="ARBA00009437"/>
    </source>
</evidence>
<dbReference type="GO" id="GO:0005829">
    <property type="term" value="C:cytosol"/>
    <property type="evidence" value="ECO:0007669"/>
    <property type="project" value="TreeGrafter"/>
</dbReference>
<protein>
    <submittedName>
        <fullName evidence="7">Transcriptional regulator</fullName>
    </submittedName>
</protein>
<dbReference type="SUPFAM" id="SSF53850">
    <property type="entry name" value="Periplasmic binding protein-like II"/>
    <property type="match status" value="1"/>
</dbReference>
<evidence type="ECO:0000259" key="6">
    <source>
        <dbReference type="PROSITE" id="PS50931"/>
    </source>
</evidence>
<evidence type="ECO:0000313" key="8">
    <source>
        <dbReference type="Proteomes" id="UP000058114"/>
    </source>
</evidence>
<keyword evidence="2" id="KW-0805">Transcription regulation</keyword>
<feature type="domain" description="HTH lysR-type" evidence="6">
    <location>
        <begin position="1"/>
        <end position="58"/>
    </location>
</feature>
<dbReference type="InterPro" id="IPR000847">
    <property type="entry name" value="LysR_HTH_N"/>
</dbReference>
<dbReference type="Gene3D" id="3.40.190.290">
    <property type="match status" value="1"/>
</dbReference>
<comment type="similarity">
    <text evidence="1">Belongs to the LysR transcriptional regulatory family.</text>
</comment>
<gene>
    <name evidence="7" type="ORF">WL1483_3561</name>
</gene>
<evidence type="ECO:0000256" key="3">
    <source>
        <dbReference type="ARBA" id="ARBA00023125"/>
    </source>
</evidence>
<dbReference type="SUPFAM" id="SSF46785">
    <property type="entry name" value="Winged helix' DNA-binding domain"/>
    <property type="match status" value="1"/>
</dbReference>
<evidence type="ECO:0000256" key="5">
    <source>
        <dbReference type="SAM" id="Coils"/>
    </source>
</evidence>
<evidence type="ECO:0000256" key="4">
    <source>
        <dbReference type="ARBA" id="ARBA00023163"/>
    </source>
</evidence>
<accession>A0A0S2SMT6</accession>
<dbReference type="FunFam" id="1.10.10.10:FF:000001">
    <property type="entry name" value="LysR family transcriptional regulator"/>
    <property type="match status" value="1"/>
</dbReference>
<evidence type="ECO:0000313" key="7">
    <source>
        <dbReference type="EMBL" id="ALP42980.1"/>
    </source>
</evidence>
<name>A0A0S2SMT6_9GAMM</name>
<keyword evidence="4" id="KW-0804">Transcription</keyword>
<dbReference type="PATRIC" id="fig|652.5.peg.1799"/>